<dbReference type="InterPro" id="IPR036390">
    <property type="entry name" value="WH_DNA-bd_sf"/>
</dbReference>
<dbReference type="GO" id="GO:0003677">
    <property type="term" value="F:DNA binding"/>
    <property type="evidence" value="ECO:0007669"/>
    <property type="project" value="UniProtKB-KW"/>
</dbReference>
<keyword evidence="3" id="KW-0804">Transcription</keyword>
<keyword evidence="2" id="KW-0238">DNA-binding</keyword>
<dbReference type="PANTHER" id="PTHR33164:SF57">
    <property type="entry name" value="MARR-FAMILY TRANSCRIPTIONAL REGULATOR"/>
    <property type="match status" value="1"/>
</dbReference>
<accession>A0A853EQ73</accession>
<protein>
    <submittedName>
        <fullName evidence="5">MarR family transcriptional regulator</fullName>
    </submittedName>
</protein>
<dbReference type="InterPro" id="IPR036388">
    <property type="entry name" value="WH-like_DNA-bd_sf"/>
</dbReference>
<dbReference type="EMBL" id="JACBYE010000006">
    <property type="protein sequence ID" value="NYS92729.1"/>
    <property type="molecule type" value="Genomic_DNA"/>
</dbReference>
<dbReference type="PROSITE" id="PS50995">
    <property type="entry name" value="HTH_MARR_2"/>
    <property type="match status" value="1"/>
</dbReference>
<dbReference type="GO" id="GO:0006950">
    <property type="term" value="P:response to stress"/>
    <property type="evidence" value="ECO:0007669"/>
    <property type="project" value="TreeGrafter"/>
</dbReference>
<evidence type="ECO:0000313" key="6">
    <source>
        <dbReference type="Proteomes" id="UP000561011"/>
    </source>
</evidence>
<gene>
    <name evidence="5" type="ORF">HZZ10_04190</name>
</gene>
<evidence type="ECO:0000256" key="3">
    <source>
        <dbReference type="ARBA" id="ARBA00023163"/>
    </source>
</evidence>
<dbReference type="AlphaFoldDB" id="A0A853EQ73"/>
<proteinExistence type="predicted"/>
<evidence type="ECO:0000256" key="2">
    <source>
        <dbReference type="ARBA" id="ARBA00023125"/>
    </source>
</evidence>
<dbReference type="GO" id="GO:0003700">
    <property type="term" value="F:DNA-binding transcription factor activity"/>
    <property type="evidence" value="ECO:0007669"/>
    <property type="project" value="InterPro"/>
</dbReference>
<feature type="domain" description="HTH marR-type" evidence="4">
    <location>
        <begin position="15"/>
        <end position="148"/>
    </location>
</feature>
<dbReference type="InterPro" id="IPR000835">
    <property type="entry name" value="HTH_MarR-typ"/>
</dbReference>
<evidence type="ECO:0000313" key="5">
    <source>
        <dbReference type="EMBL" id="NYS92729.1"/>
    </source>
</evidence>
<dbReference type="Pfam" id="PF12802">
    <property type="entry name" value="MarR_2"/>
    <property type="match status" value="1"/>
</dbReference>
<evidence type="ECO:0000259" key="4">
    <source>
        <dbReference type="PROSITE" id="PS50995"/>
    </source>
</evidence>
<dbReference type="InterPro" id="IPR039422">
    <property type="entry name" value="MarR/SlyA-like"/>
</dbReference>
<dbReference type="PANTHER" id="PTHR33164">
    <property type="entry name" value="TRANSCRIPTIONAL REGULATOR, MARR FAMILY"/>
    <property type="match status" value="1"/>
</dbReference>
<keyword evidence="1" id="KW-0805">Transcription regulation</keyword>
<dbReference type="Gene3D" id="1.10.10.10">
    <property type="entry name" value="Winged helix-like DNA-binding domain superfamily/Winged helix DNA-binding domain"/>
    <property type="match status" value="1"/>
</dbReference>
<dbReference type="Proteomes" id="UP000561011">
    <property type="component" value="Unassembled WGS sequence"/>
</dbReference>
<dbReference type="SUPFAM" id="SSF46785">
    <property type="entry name" value="Winged helix' DNA-binding domain"/>
    <property type="match status" value="1"/>
</dbReference>
<name>A0A853EQ73_9MICO</name>
<keyword evidence="6" id="KW-1185">Reference proteome</keyword>
<sequence>MEEFQGDDMIDSHAVQDMLRALDEFGRAQREIGARLARSMDLPRAGIGILRYLYATAEPVSVGCAAQHLRVDLSVASRQVSALVDAGLVRRTVDDGDRRSRSIELTDLGHARVDELKEHITVLMTDMFADWEPHELSAATDHMAALARTIADHHNELPASLQVKETFDAKEPV</sequence>
<organism evidence="5 6">
    <name type="scientific">Sanguibacter inulinus</name>
    <dbReference type="NCBI Taxonomy" id="60922"/>
    <lineage>
        <taxon>Bacteria</taxon>
        <taxon>Bacillati</taxon>
        <taxon>Actinomycetota</taxon>
        <taxon>Actinomycetes</taxon>
        <taxon>Micrococcales</taxon>
        <taxon>Sanguibacteraceae</taxon>
        <taxon>Sanguibacter</taxon>
    </lineage>
</organism>
<evidence type="ECO:0000256" key="1">
    <source>
        <dbReference type="ARBA" id="ARBA00023015"/>
    </source>
</evidence>
<dbReference type="PROSITE" id="PS01117">
    <property type="entry name" value="HTH_MARR_1"/>
    <property type="match status" value="1"/>
</dbReference>
<reference evidence="5 6" key="1">
    <citation type="submission" date="2020-07" db="EMBL/GenBank/DDBJ databases">
        <title>MOT database genomes.</title>
        <authorList>
            <person name="Joseph S."/>
            <person name="Aduse-Opoku J."/>
            <person name="Hashim A."/>
            <person name="Wade W."/>
            <person name="Curtis M."/>
        </authorList>
    </citation>
    <scope>NUCLEOTIDE SEQUENCE [LARGE SCALE GENOMIC DNA]</scope>
    <source>
        <strain evidence="5 6">DSM 100099</strain>
    </source>
</reference>
<dbReference type="InterPro" id="IPR023187">
    <property type="entry name" value="Tscrpt_reg_MarR-type_CS"/>
</dbReference>
<comment type="caution">
    <text evidence="5">The sequence shown here is derived from an EMBL/GenBank/DDBJ whole genome shotgun (WGS) entry which is preliminary data.</text>
</comment>
<dbReference type="SMART" id="SM00347">
    <property type="entry name" value="HTH_MARR"/>
    <property type="match status" value="1"/>
</dbReference>